<dbReference type="OrthoDB" id="9768556at2"/>
<dbReference type="InterPro" id="IPR052380">
    <property type="entry name" value="Viral_DNA_packaging_terminase"/>
</dbReference>
<dbReference type="RefSeq" id="WP_006718841.1">
    <property type="nucleotide sequence ID" value="NZ_CP007032.1"/>
</dbReference>
<dbReference type="Gene3D" id="3.40.50.300">
    <property type="entry name" value="P-loop containing nucleotide triphosphate hydrolases"/>
    <property type="match status" value="1"/>
</dbReference>
<dbReference type="InterPro" id="IPR027417">
    <property type="entry name" value="P-loop_NTPase"/>
</dbReference>
<dbReference type="InterPro" id="IPR006437">
    <property type="entry name" value="Phage_terminase_lsu"/>
</dbReference>
<dbReference type="Pfam" id="PF04466">
    <property type="entry name" value="Terminase_3"/>
    <property type="match status" value="1"/>
</dbReference>
<feature type="compositionally biased region" description="Basic residues" evidence="1">
    <location>
        <begin position="478"/>
        <end position="492"/>
    </location>
</feature>
<dbReference type="AlphaFoldDB" id="W0EDP9"/>
<dbReference type="NCBIfam" id="TIGR01547">
    <property type="entry name" value="phage_term_2"/>
    <property type="match status" value="1"/>
</dbReference>
<dbReference type="PANTHER" id="PTHR39184">
    <property type="match status" value="1"/>
</dbReference>
<gene>
    <name evidence="3" type="ORF">DESME_08940</name>
</gene>
<dbReference type="eggNOG" id="COG1783">
    <property type="taxonomic scope" value="Bacteria"/>
</dbReference>
<dbReference type="KEGG" id="dmt:DESME_08940"/>
<proteinExistence type="predicted"/>
<dbReference type="EMBL" id="CP007032">
    <property type="protein sequence ID" value="AHF07171.1"/>
    <property type="molecule type" value="Genomic_DNA"/>
</dbReference>
<dbReference type="eggNOG" id="COG4373">
    <property type="taxonomic scope" value="Bacteria"/>
</dbReference>
<evidence type="ECO:0000259" key="2">
    <source>
        <dbReference type="Pfam" id="PF04466"/>
    </source>
</evidence>
<feature type="region of interest" description="Disordered" evidence="1">
    <location>
        <begin position="454"/>
        <end position="492"/>
    </location>
</feature>
<dbReference type="STRING" id="871968.DESME_08940"/>
<organism evidence="3 4">
    <name type="scientific">Desulfitobacterium metallireducens DSM 15288</name>
    <dbReference type="NCBI Taxonomy" id="871968"/>
    <lineage>
        <taxon>Bacteria</taxon>
        <taxon>Bacillati</taxon>
        <taxon>Bacillota</taxon>
        <taxon>Clostridia</taxon>
        <taxon>Eubacteriales</taxon>
        <taxon>Desulfitobacteriaceae</taxon>
        <taxon>Desulfitobacterium</taxon>
    </lineage>
</organism>
<dbReference type="HOGENOM" id="CLU_554045_0_0_9"/>
<dbReference type="InterPro" id="IPR035412">
    <property type="entry name" value="Terminase_L_N"/>
</dbReference>
<accession>W0EDP9</accession>
<evidence type="ECO:0000313" key="3">
    <source>
        <dbReference type="EMBL" id="AHF07171.1"/>
    </source>
</evidence>
<protein>
    <submittedName>
        <fullName evidence="3">Terminase</fullName>
    </submittedName>
</protein>
<evidence type="ECO:0000313" key="4">
    <source>
        <dbReference type="Proteomes" id="UP000010847"/>
    </source>
</evidence>
<dbReference type="Proteomes" id="UP000010847">
    <property type="component" value="Chromosome"/>
</dbReference>
<feature type="domain" description="Phage terminase large subunit N-terminal" evidence="2">
    <location>
        <begin position="26"/>
        <end position="219"/>
    </location>
</feature>
<dbReference type="Gene3D" id="3.30.420.240">
    <property type="match status" value="1"/>
</dbReference>
<keyword evidence="4" id="KW-1185">Reference proteome</keyword>
<dbReference type="PANTHER" id="PTHR39184:SF1">
    <property type="entry name" value="PBSX PHAGE TERMINASE LARGE SUBUNIT"/>
    <property type="match status" value="1"/>
</dbReference>
<reference evidence="3 4" key="1">
    <citation type="submission" date="2013-12" db="EMBL/GenBank/DDBJ databases">
        <authorList>
            <consortium name="DOE Joint Genome Institute"/>
            <person name="Smidt H."/>
            <person name="Huntemann M."/>
            <person name="Han J."/>
            <person name="Chen A."/>
            <person name="Kyrpides N."/>
            <person name="Mavromatis K."/>
            <person name="Markowitz V."/>
            <person name="Palaniappan K."/>
            <person name="Ivanova N."/>
            <person name="Schaumberg A."/>
            <person name="Pati A."/>
            <person name="Liolios K."/>
            <person name="Nordberg H.P."/>
            <person name="Cantor M.N."/>
            <person name="Hua S.X."/>
            <person name="Woyke T."/>
        </authorList>
    </citation>
    <scope>NUCLEOTIDE SEQUENCE [LARGE SCALE GENOMIC DNA]</scope>
    <source>
        <strain evidence="4">DSM 15288</strain>
    </source>
</reference>
<name>W0EDP9_9FIRM</name>
<evidence type="ECO:0000256" key="1">
    <source>
        <dbReference type="SAM" id="MobiDB-lite"/>
    </source>
</evidence>
<sequence>MKYDVDFTELPSMLNDWIIDIWENRDRYIVCRGGGGSGKSFGIAQLLVYRAITEPGHNVLVVRKVGNSLRESCFSLIKATISSYGCNNLFKINKTDMTIECINGNRFIFRGLDDIEKIKSINDITDEWIEEATEVESEDYRQLNIRLRGSSKYPHQMFISFNPVSATHWLKGEFFDNRKSDATVIETTYKDNKFLDAEAIKVLEDFKDTDPYYYSVYCLNQWGVTGKTVFPAQLVTLRLEALKKQTFKRGYFTFEYIDEQIDDVTIQWVDDEDGYITIYSEPKQGYPYVIGGDTAGDGSDSFTGHVIDNTTGEQVATLKHQFDEDLYSRQMYCLGNYYNEALIGIETNYSTFPIKELERLNYYNQYVRELQDTYTGNLKKSFGFLTGKTTRPLMIANLIKIVRENIELINNIPTLEEMLTFVRNEKGRPEAQNGSHDDLVMGLCITYQIRSQQDDKPSIPKANKYDNSLSARVERHRNNLIKNSKKGRYKEL</sequence>